<reference evidence="1 2" key="1">
    <citation type="submission" date="2023-10" db="EMBL/GenBank/DDBJ databases">
        <title>Glaciecola aquimarina strain GGW-M5 nov., isolated from a coastal seawater.</title>
        <authorList>
            <person name="Bayburt H."/>
            <person name="Kim J.M."/>
            <person name="Choi B.J."/>
            <person name="Jeon C.O."/>
        </authorList>
    </citation>
    <scope>NUCLEOTIDE SEQUENCE [LARGE SCALE GENOMIC DNA]</scope>
    <source>
        <strain evidence="1 2">KCTC 32108</strain>
    </source>
</reference>
<keyword evidence="2" id="KW-1185">Reference proteome</keyword>
<protein>
    <submittedName>
        <fullName evidence="1">DUF2785 domain-containing protein</fullName>
    </submittedName>
</protein>
<proteinExistence type="predicted"/>
<dbReference type="EMBL" id="JAWDIO010000002">
    <property type="protein sequence ID" value="MDU0353424.1"/>
    <property type="molecule type" value="Genomic_DNA"/>
</dbReference>
<evidence type="ECO:0000313" key="2">
    <source>
        <dbReference type="Proteomes" id="UP001247805"/>
    </source>
</evidence>
<comment type="caution">
    <text evidence="1">The sequence shown here is derived from an EMBL/GenBank/DDBJ whole genome shotgun (WGS) entry which is preliminary data.</text>
</comment>
<accession>A0ABU3STU9</accession>
<gene>
    <name evidence="1" type="ORF">RS130_05330</name>
</gene>
<dbReference type="InterPro" id="IPR021247">
    <property type="entry name" value="DUF2785"/>
</dbReference>
<evidence type="ECO:0000313" key="1">
    <source>
        <dbReference type="EMBL" id="MDU0353424.1"/>
    </source>
</evidence>
<name>A0ABU3STU9_9ALTE</name>
<dbReference type="Pfam" id="PF10978">
    <property type="entry name" value="DUF2785"/>
    <property type="match status" value="1"/>
</dbReference>
<organism evidence="1 2">
    <name type="scientific">Paraglaciecola aquimarina</name>
    <dbReference type="NCBI Taxonomy" id="1235557"/>
    <lineage>
        <taxon>Bacteria</taxon>
        <taxon>Pseudomonadati</taxon>
        <taxon>Pseudomonadota</taxon>
        <taxon>Gammaproteobacteria</taxon>
        <taxon>Alteromonadales</taxon>
        <taxon>Alteromonadaceae</taxon>
        <taxon>Paraglaciecola</taxon>
    </lineage>
</organism>
<dbReference type="RefSeq" id="WP_316025100.1">
    <property type="nucleotide sequence ID" value="NZ_JAWDIO010000002.1"/>
</dbReference>
<sequence>MRIVSIFILFYFGVGGVAHGQTQRLIKADPCFKNGWAKEQYIALRNSDFVVADSERQVLAKQLSYCLASSEPMLRDDIAYKAYATWLRAGKLSKDTQLWLFNRFLSDIEERRNDEYQVYLPFVTLALSEVVRVDRITPYLNARQHQRVVQVVSEYMQSLRDYRGFDAKLGWRHGIAHSADVMLQLILNKQTTSSHVDLMLKALANQIKPADAHFYIYGEPERLAMPVVYAMLREDIKFADWQTWFADISAAKPFKDWSQVYKSQSGLAQKHNVKGFLLSLQGMVLPSTHEKLTPFKDLIETALSKLN</sequence>
<dbReference type="Proteomes" id="UP001247805">
    <property type="component" value="Unassembled WGS sequence"/>
</dbReference>